<dbReference type="PANTHER" id="PTHR12838:SF0">
    <property type="entry name" value="U3 SMALL NUCLEOLAR RNA-ASSOCIATED PROTEIN 11-RELATED"/>
    <property type="match status" value="1"/>
</dbReference>
<evidence type="ECO:0000256" key="1">
    <source>
        <dbReference type="ARBA" id="ARBA00004604"/>
    </source>
</evidence>
<dbReference type="Proteomes" id="UP000017836">
    <property type="component" value="Unassembled WGS sequence"/>
</dbReference>
<keyword evidence="3" id="KW-0698">rRNA processing</keyword>
<keyword evidence="7" id="KW-1185">Reference proteome</keyword>
<evidence type="ECO:0000256" key="5">
    <source>
        <dbReference type="SAM" id="MobiDB-lite"/>
    </source>
</evidence>
<evidence type="ECO:0000256" key="3">
    <source>
        <dbReference type="ARBA" id="ARBA00022552"/>
    </source>
</evidence>
<organism evidence="6 7">
    <name type="scientific">Amborella trichopoda</name>
    <dbReference type="NCBI Taxonomy" id="13333"/>
    <lineage>
        <taxon>Eukaryota</taxon>
        <taxon>Viridiplantae</taxon>
        <taxon>Streptophyta</taxon>
        <taxon>Embryophyta</taxon>
        <taxon>Tracheophyta</taxon>
        <taxon>Spermatophyta</taxon>
        <taxon>Magnoliopsida</taxon>
        <taxon>Amborellales</taxon>
        <taxon>Amborellaceae</taxon>
        <taxon>Amborella</taxon>
    </lineage>
</organism>
<reference evidence="7" key="1">
    <citation type="journal article" date="2013" name="Science">
        <title>The Amborella genome and the evolution of flowering plants.</title>
        <authorList>
            <consortium name="Amborella Genome Project"/>
        </authorList>
    </citation>
    <scope>NUCLEOTIDE SEQUENCE [LARGE SCALE GENOMIC DNA]</scope>
</reference>
<feature type="region of interest" description="Disordered" evidence="5">
    <location>
        <begin position="1"/>
        <end position="22"/>
    </location>
</feature>
<dbReference type="Gramene" id="ERM98146">
    <property type="protein sequence ID" value="ERM98146"/>
    <property type="gene ID" value="AMTR_s00095p00077940"/>
</dbReference>
<dbReference type="HOGENOM" id="CLU_061887_3_0_1"/>
<evidence type="ECO:0008006" key="8">
    <source>
        <dbReference type="Google" id="ProtNLM"/>
    </source>
</evidence>
<dbReference type="STRING" id="13333.W1NP49"/>
<evidence type="ECO:0000313" key="6">
    <source>
        <dbReference type="EMBL" id="ERM98146.1"/>
    </source>
</evidence>
<dbReference type="InterPro" id="IPR007144">
    <property type="entry name" value="SSU_processome_Utp11"/>
</dbReference>
<dbReference type="PANTHER" id="PTHR12838">
    <property type="entry name" value="U3 SMALL NUCLEOLAR RNA-ASSOCIATED PROTEIN 11"/>
    <property type="match status" value="1"/>
</dbReference>
<dbReference type="Pfam" id="PF03998">
    <property type="entry name" value="Utp11"/>
    <property type="match status" value="1"/>
</dbReference>
<sequence>MSSLRNALPRRVHKERAQPRHREKFGILEKHKDYVIRARQYQKKAETIRKLKEKAAFRNPDEFYFKMIKSKTVDGVHIPANQANTFSQEELLLMKTQDIGYVLQKAQSEKKKVDRLSSVLHSVNNPSSSNHVYFADDR</sequence>
<dbReference type="GO" id="GO:0006364">
    <property type="term" value="P:rRNA processing"/>
    <property type="evidence" value="ECO:0007669"/>
    <property type="project" value="UniProtKB-KW"/>
</dbReference>
<accession>W1NP49</accession>
<name>W1NP49_AMBTC</name>
<evidence type="ECO:0000313" key="7">
    <source>
        <dbReference type="Proteomes" id="UP000017836"/>
    </source>
</evidence>
<dbReference type="eggNOG" id="KOG3237">
    <property type="taxonomic scope" value="Eukaryota"/>
</dbReference>
<protein>
    <recommendedName>
        <fullName evidence="8">U3 small nucleolar RNA-associated protein 11</fullName>
    </recommendedName>
</protein>
<dbReference type="GO" id="GO:0032040">
    <property type="term" value="C:small-subunit processome"/>
    <property type="evidence" value="ECO:0007669"/>
    <property type="project" value="InterPro"/>
</dbReference>
<evidence type="ECO:0000256" key="2">
    <source>
        <dbReference type="ARBA" id="ARBA00008105"/>
    </source>
</evidence>
<dbReference type="EMBL" id="KI395483">
    <property type="protein sequence ID" value="ERM98146.1"/>
    <property type="molecule type" value="Genomic_DNA"/>
</dbReference>
<evidence type="ECO:0000256" key="4">
    <source>
        <dbReference type="ARBA" id="ARBA00023242"/>
    </source>
</evidence>
<proteinExistence type="inferred from homology"/>
<keyword evidence="4" id="KW-0539">Nucleus</keyword>
<dbReference type="AlphaFoldDB" id="W1NP49"/>
<dbReference type="OMA" id="HRKENTI"/>
<gene>
    <name evidence="6" type="ORF">AMTR_s00095p00077940</name>
</gene>
<comment type="subcellular location">
    <subcellularLocation>
        <location evidence="1">Nucleus</location>
        <location evidence="1">Nucleolus</location>
    </subcellularLocation>
</comment>
<comment type="similarity">
    <text evidence="2">Belongs to the UTP11 family.</text>
</comment>